<organism evidence="6 7">
    <name type="scientific">Ktedonosporobacter rubrisoli</name>
    <dbReference type="NCBI Taxonomy" id="2509675"/>
    <lineage>
        <taxon>Bacteria</taxon>
        <taxon>Bacillati</taxon>
        <taxon>Chloroflexota</taxon>
        <taxon>Ktedonobacteria</taxon>
        <taxon>Ktedonobacterales</taxon>
        <taxon>Ktedonosporobacteraceae</taxon>
        <taxon>Ktedonosporobacter</taxon>
    </lineage>
</organism>
<dbReference type="Pfam" id="PF13305">
    <property type="entry name" value="TetR_C_33"/>
    <property type="match status" value="1"/>
</dbReference>
<dbReference type="PROSITE" id="PS50977">
    <property type="entry name" value="HTH_TETR_2"/>
    <property type="match status" value="1"/>
</dbReference>
<evidence type="ECO:0000256" key="4">
    <source>
        <dbReference type="PROSITE-ProRule" id="PRU00335"/>
    </source>
</evidence>
<accession>A0A4P6JWM0</accession>
<dbReference type="Pfam" id="PF00440">
    <property type="entry name" value="TetR_N"/>
    <property type="match status" value="1"/>
</dbReference>
<dbReference type="SUPFAM" id="SSF48498">
    <property type="entry name" value="Tetracyclin repressor-like, C-terminal domain"/>
    <property type="match status" value="1"/>
</dbReference>
<keyword evidence="7" id="KW-1185">Reference proteome</keyword>
<dbReference type="InterPro" id="IPR050109">
    <property type="entry name" value="HTH-type_TetR-like_transc_reg"/>
</dbReference>
<dbReference type="RefSeq" id="WP_129890931.1">
    <property type="nucleotide sequence ID" value="NZ_CP035758.1"/>
</dbReference>
<dbReference type="PRINTS" id="PR00455">
    <property type="entry name" value="HTHTETR"/>
</dbReference>
<dbReference type="InterPro" id="IPR025996">
    <property type="entry name" value="MT1864/Rv1816-like_C"/>
</dbReference>
<protein>
    <submittedName>
        <fullName evidence="6">TetR/AcrR family transcriptional regulator</fullName>
    </submittedName>
</protein>
<dbReference type="PANTHER" id="PTHR30055">
    <property type="entry name" value="HTH-TYPE TRANSCRIPTIONAL REGULATOR RUTR"/>
    <property type="match status" value="1"/>
</dbReference>
<dbReference type="KEGG" id="kbs:EPA93_29355"/>
<dbReference type="InterPro" id="IPR036271">
    <property type="entry name" value="Tet_transcr_reg_TetR-rel_C_sf"/>
</dbReference>
<dbReference type="OrthoDB" id="9815924at2"/>
<evidence type="ECO:0000256" key="2">
    <source>
        <dbReference type="ARBA" id="ARBA00023125"/>
    </source>
</evidence>
<keyword evidence="1" id="KW-0805">Transcription regulation</keyword>
<evidence type="ECO:0000256" key="3">
    <source>
        <dbReference type="ARBA" id="ARBA00023163"/>
    </source>
</evidence>
<keyword evidence="2 4" id="KW-0238">DNA-binding</keyword>
<evidence type="ECO:0000313" key="7">
    <source>
        <dbReference type="Proteomes" id="UP000290365"/>
    </source>
</evidence>
<dbReference type="Gene3D" id="1.10.357.10">
    <property type="entry name" value="Tetracycline Repressor, domain 2"/>
    <property type="match status" value="1"/>
</dbReference>
<dbReference type="InterPro" id="IPR001647">
    <property type="entry name" value="HTH_TetR"/>
</dbReference>
<sequence>MRKRTEPTRAERMKQAIRHRQDQEKLELRQTILRAASELFLEQGYEKFSMRGLAERIGYSATTLYLYFRDKDDLLFAVVDEGFTRFERQLEAVAASKDDPWERLMALGEAYISFGLHNPAYYELMFMQRTDFLMSSKPGTQEPRITAFLVLEQTVQQAIDAGVIIPGNAKAYSDALWAQMHGIVSLAISSTDSFFQGERLREAIEAARSMIFRGLHQA</sequence>
<reference evidence="6 7" key="1">
    <citation type="submission" date="2019-01" db="EMBL/GenBank/DDBJ databases">
        <title>Ktedonosporobacter rubrisoli SCAWS-G2.</title>
        <authorList>
            <person name="Huang Y."/>
            <person name="Yan B."/>
        </authorList>
    </citation>
    <scope>NUCLEOTIDE SEQUENCE [LARGE SCALE GENOMIC DNA]</scope>
    <source>
        <strain evidence="6 7">SCAWS-G2</strain>
    </source>
</reference>
<dbReference type="AlphaFoldDB" id="A0A4P6JWM0"/>
<keyword evidence="3" id="KW-0804">Transcription</keyword>
<dbReference type="Proteomes" id="UP000290365">
    <property type="component" value="Chromosome"/>
</dbReference>
<dbReference type="PANTHER" id="PTHR30055:SF234">
    <property type="entry name" value="HTH-TYPE TRANSCRIPTIONAL REGULATOR BETI"/>
    <property type="match status" value="1"/>
</dbReference>
<evidence type="ECO:0000259" key="5">
    <source>
        <dbReference type="PROSITE" id="PS50977"/>
    </source>
</evidence>
<feature type="DNA-binding region" description="H-T-H motif" evidence="4">
    <location>
        <begin position="49"/>
        <end position="68"/>
    </location>
</feature>
<dbReference type="EMBL" id="CP035758">
    <property type="protein sequence ID" value="QBD79865.1"/>
    <property type="molecule type" value="Genomic_DNA"/>
</dbReference>
<dbReference type="GO" id="GO:0003700">
    <property type="term" value="F:DNA-binding transcription factor activity"/>
    <property type="evidence" value="ECO:0007669"/>
    <property type="project" value="TreeGrafter"/>
</dbReference>
<name>A0A4P6JWM0_KTERU</name>
<evidence type="ECO:0000313" key="6">
    <source>
        <dbReference type="EMBL" id="QBD79865.1"/>
    </source>
</evidence>
<dbReference type="InterPro" id="IPR009057">
    <property type="entry name" value="Homeodomain-like_sf"/>
</dbReference>
<gene>
    <name evidence="6" type="ORF">EPA93_29355</name>
</gene>
<evidence type="ECO:0000256" key="1">
    <source>
        <dbReference type="ARBA" id="ARBA00023015"/>
    </source>
</evidence>
<feature type="domain" description="HTH tetR-type" evidence="5">
    <location>
        <begin position="26"/>
        <end position="86"/>
    </location>
</feature>
<dbReference type="SUPFAM" id="SSF46689">
    <property type="entry name" value="Homeodomain-like"/>
    <property type="match status" value="1"/>
</dbReference>
<proteinExistence type="predicted"/>
<dbReference type="GO" id="GO:0000976">
    <property type="term" value="F:transcription cis-regulatory region binding"/>
    <property type="evidence" value="ECO:0007669"/>
    <property type="project" value="TreeGrafter"/>
</dbReference>